<evidence type="ECO:0000313" key="1">
    <source>
        <dbReference type="EMBL" id="ABL65699.1"/>
    </source>
</evidence>
<accession>A1BH22</accession>
<organism evidence="1 2">
    <name type="scientific">Chlorobium phaeobacteroides (strain DSM 266 / SMG 266 / 2430)</name>
    <dbReference type="NCBI Taxonomy" id="290317"/>
    <lineage>
        <taxon>Bacteria</taxon>
        <taxon>Pseudomonadati</taxon>
        <taxon>Chlorobiota</taxon>
        <taxon>Chlorobiia</taxon>
        <taxon>Chlorobiales</taxon>
        <taxon>Chlorobiaceae</taxon>
        <taxon>Chlorobium/Pelodictyon group</taxon>
        <taxon>Chlorobium</taxon>
    </lineage>
</organism>
<sequence>MKKTRQLTLLEETVKTLGYTLRYEKGTFLGGDCRLKEDNMVVVNKFLPIEGKIYTLAKVIGTLNPAGLSPDIRKIIGSVVQRGLFNKEIRE</sequence>
<evidence type="ECO:0000313" key="2">
    <source>
        <dbReference type="Proteomes" id="UP000008701"/>
    </source>
</evidence>
<protein>
    <submittedName>
        <fullName evidence="1">Uncharacterized protein</fullName>
    </submittedName>
</protein>
<dbReference type="RefSeq" id="WP_011745508.1">
    <property type="nucleotide sequence ID" value="NC_008639.1"/>
</dbReference>
<dbReference type="STRING" id="290317.Cpha266_1678"/>
<dbReference type="OrthoDB" id="1524666at2"/>
<dbReference type="EMBL" id="CP000492">
    <property type="protein sequence ID" value="ABL65699.1"/>
    <property type="molecule type" value="Genomic_DNA"/>
</dbReference>
<dbReference type="AlphaFoldDB" id="A1BH22"/>
<keyword evidence="2" id="KW-1185">Reference proteome</keyword>
<gene>
    <name evidence="1" type="ordered locus">Cpha266_1678</name>
</gene>
<dbReference type="Proteomes" id="UP000008701">
    <property type="component" value="Chromosome"/>
</dbReference>
<reference evidence="1 2" key="1">
    <citation type="submission" date="2006-12" db="EMBL/GenBank/DDBJ databases">
        <title>Complete sequence of Chlorobium phaeobacteroides DSM 266.</title>
        <authorList>
            <consortium name="US DOE Joint Genome Institute"/>
            <person name="Copeland A."/>
            <person name="Lucas S."/>
            <person name="Lapidus A."/>
            <person name="Barry K."/>
            <person name="Detter J.C."/>
            <person name="Glavina del Rio T."/>
            <person name="Hammon N."/>
            <person name="Israni S."/>
            <person name="Pitluck S."/>
            <person name="Goltsman E."/>
            <person name="Schmutz J."/>
            <person name="Larimer F."/>
            <person name="Land M."/>
            <person name="Hauser L."/>
            <person name="Mikhailova N."/>
            <person name="Li T."/>
            <person name="Overmann J."/>
            <person name="Bryant D.A."/>
            <person name="Richardson P."/>
        </authorList>
    </citation>
    <scope>NUCLEOTIDE SEQUENCE [LARGE SCALE GENOMIC DNA]</scope>
    <source>
        <strain evidence="1 2">DSM 266</strain>
    </source>
</reference>
<proteinExistence type="predicted"/>
<dbReference type="KEGG" id="cph:Cpha266_1678"/>
<dbReference type="HOGENOM" id="CLU_173112_0_0_10"/>
<name>A1BH22_CHLPD</name>